<evidence type="ECO:0000313" key="2">
    <source>
        <dbReference type="EMBL" id="MFH4977011.1"/>
    </source>
</evidence>
<evidence type="ECO:0000313" key="3">
    <source>
        <dbReference type="Proteomes" id="UP001608902"/>
    </source>
</evidence>
<keyword evidence="3" id="KW-1185">Reference proteome</keyword>
<feature type="domain" description="DUF5641" evidence="1">
    <location>
        <begin position="1"/>
        <end position="52"/>
    </location>
</feature>
<protein>
    <recommendedName>
        <fullName evidence="1">DUF5641 domain-containing protein</fullName>
    </recommendedName>
</protein>
<dbReference type="Pfam" id="PF18701">
    <property type="entry name" value="DUF5641"/>
    <property type="match status" value="1"/>
</dbReference>
<dbReference type="AlphaFoldDB" id="A0ABD6ECT5"/>
<evidence type="ECO:0000259" key="1">
    <source>
        <dbReference type="Pfam" id="PF18701"/>
    </source>
</evidence>
<gene>
    <name evidence="2" type="ORF">AB6A40_003720</name>
</gene>
<reference evidence="2 3" key="1">
    <citation type="submission" date="2024-08" db="EMBL/GenBank/DDBJ databases">
        <title>Gnathostoma spinigerum genome.</title>
        <authorList>
            <person name="Gonzalez-Bertolin B."/>
            <person name="Monzon S."/>
            <person name="Zaballos A."/>
            <person name="Jimenez P."/>
            <person name="Dekumyoy P."/>
            <person name="Varona S."/>
            <person name="Cuesta I."/>
            <person name="Sumanam S."/>
            <person name="Adisakwattana P."/>
            <person name="Gasser R.B."/>
            <person name="Hernandez-Gonzalez A."/>
            <person name="Young N.D."/>
            <person name="Perteguer M.J."/>
        </authorList>
    </citation>
    <scope>NUCLEOTIDE SEQUENCE [LARGE SCALE GENOMIC DNA]</scope>
    <source>
        <strain evidence="2">AL3</strain>
        <tissue evidence="2">Liver</tissue>
    </source>
</reference>
<proteinExistence type="predicted"/>
<sequence>MVLLHEDNAPRGTWRLATIAAVKTEADNMVRTARVKTSTGRLLDHTIAQLYPLEVGENKTEVDDLLESSDSSGMTDKLASIRTASLTTNRAVVTLTNNVHQIRTVN</sequence>
<accession>A0ABD6ECT5</accession>
<organism evidence="2 3">
    <name type="scientific">Gnathostoma spinigerum</name>
    <dbReference type="NCBI Taxonomy" id="75299"/>
    <lineage>
        <taxon>Eukaryota</taxon>
        <taxon>Metazoa</taxon>
        <taxon>Ecdysozoa</taxon>
        <taxon>Nematoda</taxon>
        <taxon>Chromadorea</taxon>
        <taxon>Rhabditida</taxon>
        <taxon>Spirurina</taxon>
        <taxon>Gnathostomatomorpha</taxon>
        <taxon>Gnathostomatoidea</taxon>
        <taxon>Gnathostomatidae</taxon>
        <taxon>Gnathostoma</taxon>
    </lineage>
</organism>
<name>A0ABD6ECT5_9BILA</name>
<comment type="caution">
    <text evidence="2">The sequence shown here is derived from an EMBL/GenBank/DDBJ whole genome shotgun (WGS) entry which is preliminary data.</text>
</comment>
<dbReference type="EMBL" id="JBGFUD010001997">
    <property type="protein sequence ID" value="MFH4977011.1"/>
    <property type="molecule type" value="Genomic_DNA"/>
</dbReference>
<dbReference type="InterPro" id="IPR040676">
    <property type="entry name" value="DUF5641"/>
</dbReference>
<dbReference type="Proteomes" id="UP001608902">
    <property type="component" value="Unassembled WGS sequence"/>
</dbReference>